<dbReference type="Proteomes" id="UP001500618">
    <property type="component" value="Unassembled WGS sequence"/>
</dbReference>
<keyword evidence="1" id="KW-0238">DNA-binding</keyword>
<organism evidence="5 6">
    <name type="scientific">Fodinicola feengrottensis</name>
    <dbReference type="NCBI Taxonomy" id="435914"/>
    <lineage>
        <taxon>Bacteria</taxon>
        <taxon>Bacillati</taxon>
        <taxon>Actinomycetota</taxon>
        <taxon>Actinomycetes</taxon>
        <taxon>Mycobacteriales</taxon>
        <taxon>Fodinicola</taxon>
    </lineage>
</organism>
<feature type="region of interest" description="Disordered" evidence="2">
    <location>
        <begin position="70"/>
        <end position="90"/>
    </location>
</feature>
<evidence type="ECO:0000259" key="3">
    <source>
        <dbReference type="Pfam" id="PF11774"/>
    </source>
</evidence>
<dbReference type="InterPro" id="IPR024412">
    <property type="entry name" value="Lsr2_dim_dom"/>
</dbReference>
<evidence type="ECO:0000313" key="5">
    <source>
        <dbReference type="EMBL" id="GAA1704696.1"/>
    </source>
</evidence>
<proteinExistence type="predicted"/>
<protein>
    <submittedName>
        <fullName evidence="5">Lsr2 family protein</fullName>
    </submittedName>
</protein>
<evidence type="ECO:0000259" key="4">
    <source>
        <dbReference type="Pfam" id="PF23359"/>
    </source>
</evidence>
<comment type="caution">
    <text evidence="5">The sequence shown here is derived from an EMBL/GenBank/DDBJ whole genome shotgun (WGS) entry which is preliminary data.</text>
</comment>
<dbReference type="InterPro" id="IPR055370">
    <property type="entry name" value="Lsr2_DNA-bd"/>
</dbReference>
<dbReference type="InterPro" id="IPR042261">
    <property type="entry name" value="Lsr2-like_dimerization"/>
</dbReference>
<evidence type="ECO:0000313" key="6">
    <source>
        <dbReference type="Proteomes" id="UP001500618"/>
    </source>
</evidence>
<sequence length="126" mass="13690">MPDIPAGKEINAVAQRTEIILIDDVDGGKADETIRFALDGVAYEIDLSNKNAAKLRDQLATYVSVARKAGKAPTRPAVRPAPTVPTVTADREQNQAIRAWARKKGLAVSDRGRIPAEIIEQYHSQS</sequence>
<gene>
    <name evidence="5" type="ORF">GCM10009765_62320</name>
</gene>
<evidence type="ECO:0000256" key="1">
    <source>
        <dbReference type="ARBA" id="ARBA00023125"/>
    </source>
</evidence>
<feature type="compositionally biased region" description="Low complexity" evidence="2">
    <location>
        <begin position="72"/>
        <end position="88"/>
    </location>
</feature>
<feature type="domain" description="Lsr2 DNA-binding" evidence="4">
    <location>
        <begin position="89"/>
        <end position="123"/>
    </location>
</feature>
<dbReference type="Gene3D" id="3.30.60.230">
    <property type="entry name" value="Lsr2, dimerization domain"/>
    <property type="match status" value="1"/>
</dbReference>
<feature type="domain" description="Lsr2 dimerization" evidence="3">
    <location>
        <begin position="14"/>
        <end position="70"/>
    </location>
</feature>
<dbReference type="Pfam" id="PF23359">
    <property type="entry name" value="Lsr2_DNA-bd"/>
    <property type="match status" value="1"/>
</dbReference>
<reference evidence="5 6" key="1">
    <citation type="journal article" date="2019" name="Int. J. Syst. Evol. Microbiol.">
        <title>The Global Catalogue of Microorganisms (GCM) 10K type strain sequencing project: providing services to taxonomists for standard genome sequencing and annotation.</title>
        <authorList>
            <consortium name="The Broad Institute Genomics Platform"/>
            <consortium name="The Broad Institute Genome Sequencing Center for Infectious Disease"/>
            <person name="Wu L."/>
            <person name="Ma J."/>
        </authorList>
    </citation>
    <scope>NUCLEOTIDE SEQUENCE [LARGE SCALE GENOMIC DNA]</scope>
    <source>
        <strain evidence="5 6">JCM 14718</strain>
    </source>
</reference>
<dbReference type="Pfam" id="PF11774">
    <property type="entry name" value="Lsr2"/>
    <property type="match status" value="1"/>
</dbReference>
<accession>A0ABN2IGM5</accession>
<dbReference type="EMBL" id="BAAANY010000030">
    <property type="protein sequence ID" value="GAA1704696.1"/>
    <property type="molecule type" value="Genomic_DNA"/>
</dbReference>
<dbReference type="Gene3D" id="4.10.320.10">
    <property type="entry name" value="E3-binding domain"/>
    <property type="match status" value="1"/>
</dbReference>
<dbReference type="InterPro" id="IPR036625">
    <property type="entry name" value="E3-bd_dom_sf"/>
</dbReference>
<evidence type="ECO:0000256" key="2">
    <source>
        <dbReference type="SAM" id="MobiDB-lite"/>
    </source>
</evidence>
<name>A0ABN2IGM5_9ACTN</name>
<keyword evidence="6" id="KW-1185">Reference proteome</keyword>